<accession>A0A9C6X6M7</accession>
<protein>
    <submittedName>
        <fullName evidence="3">Uncharacterized protein LOC127751103</fullName>
    </submittedName>
</protein>
<proteinExistence type="predicted"/>
<dbReference type="AlphaFoldDB" id="A0A9C6X6M7"/>
<organism evidence="2 3">
    <name type="scientific">Frankliniella occidentalis</name>
    <name type="common">Western flower thrips</name>
    <name type="synonym">Euthrips occidentalis</name>
    <dbReference type="NCBI Taxonomy" id="133901"/>
    <lineage>
        <taxon>Eukaryota</taxon>
        <taxon>Metazoa</taxon>
        <taxon>Ecdysozoa</taxon>
        <taxon>Arthropoda</taxon>
        <taxon>Hexapoda</taxon>
        <taxon>Insecta</taxon>
        <taxon>Pterygota</taxon>
        <taxon>Neoptera</taxon>
        <taxon>Paraneoptera</taxon>
        <taxon>Thysanoptera</taxon>
        <taxon>Terebrantia</taxon>
        <taxon>Thripoidea</taxon>
        <taxon>Thripidae</taxon>
        <taxon>Frankliniella</taxon>
    </lineage>
</organism>
<keyword evidence="2" id="KW-1185">Reference proteome</keyword>
<dbReference type="InterPro" id="IPR003349">
    <property type="entry name" value="JmjN"/>
</dbReference>
<dbReference type="GeneID" id="127751103"/>
<name>A0A9C6X6M7_FRAOC</name>
<feature type="domain" description="JmjN" evidence="1">
    <location>
        <begin position="29"/>
        <end position="70"/>
    </location>
</feature>
<dbReference type="PROSITE" id="PS51183">
    <property type="entry name" value="JMJN"/>
    <property type="match status" value="1"/>
</dbReference>
<evidence type="ECO:0000313" key="3">
    <source>
        <dbReference type="RefSeq" id="XP_052130127.1"/>
    </source>
</evidence>
<dbReference type="OrthoDB" id="9547406at2759"/>
<dbReference type="Proteomes" id="UP000504606">
    <property type="component" value="Unplaced"/>
</dbReference>
<sequence>MLNCRNLQNLLIVSGPTHVPKMADPSTLSAVLRPTYEEFKNFSQFVETNASLIFSSGVVKVIPPEEWTPTMKEIRENLYINSPRYIKLKPISAGSHYATEYLQDDENLTFSAFKDHLERE</sequence>
<dbReference type="RefSeq" id="XP_052130127.1">
    <property type="nucleotide sequence ID" value="XM_052274167.1"/>
</dbReference>
<evidence type="ECO:0000259" key="1">
    <source>
        <dbReference type="PROSITE" id="PS51183"/>
    </source>
</evidence>
<dbReference type="Gene3D" id="2.60.120.650">
    <property type="entry name" value="Cupin"/>
    <property type="match status" value="1"/>
</dbReference>
<gene>
    <name evidence="3" type="primary">LOC127751103</name>
</gene>
<evidence type="ECO:0000313" key="2">
    <source>
        <dbReference type="Proteomes" id="UP000504606"/>
    </source>
</evidence>
<dbReference type="Pfam" id="PF02375">
    <property type="entry name" value="JmjN"/>
    <property type="match status" value="1"/>
</dbReference>
<dbReference type="KEGG" id="foc:127751103"/>
<dbReference type="SMART" id="SM00545">
    <property type="entry name" value="JmjN"/>
    <property type="match status" value="1"/>
</dbReference>
<reference evidence="3" key="1">
    <citation type="submission" date="2025-08" db="UniProtKB">
        <authorList>
            <consortium name="RefSeq"/>
        </authorList>
    </citation>
    <scope>IDENTIFICATION</scope>
    <source>
        <tissue evidence="3">Whole organism</tissue>
    </source>
</reference>